<protein>
    <recommendedName>
        <fullName evidence="4">DUF4218 domain-containing protein</fullName>
    </recommendedName>
</protein>
<evidence type="ECO:0000313" key="2">
    <source>
        <dbReference type="EMBL" id="TFY56546.1"/>
    </source>
</evidence>
<proteinExistence type="predicted"/>
<dbReference type="InterPro" id="IPR004242">
    <property type="entry name" value="Transposase_21"/>
</dbReference>
<dbReference type="PANTHER" id="PTHR46579:SF2">
    <property type="entry name" value="C2H2-TYPE DOMAIN-CONTAINING PROTEIN"/>
    <property type="match status" value="1"/>
</dbReference>
<feature type="compositionally biased region" description="Basic and acidic residues" evidence="1">
    <location>
        <begin position="108"/>
        <end position="118"/>
    </location>
</feature>
<dbReference type="STRING" id="34475.A0A4Y9Y282"/>
<name>A0A4Y9Y282_9APHY</name>
<accession>A0A4Y9Y282</accession>
<dbReference type="EMBL" id="SEKV01000495">
    <property type="protein sequence ID" value="TFY56546.1"/>
    <property type="molecule type" value="Genomic_DNA"/>
</dbReference>
<dbReference type="Proteomes" id="UP000298390">
    <property type="component" value="Unassembled WGS sequence"/>
</dbReference>
<sequence>MAYGKKKKLCLCSECGGFTHEVDGVKHPGLMLDPRKWKSHATEDALHQAQAEYEMNAVLLAHEAFGQPTDPHESLPTRPRDHEFRPSTPQPASAAQKETVYQTPHGSGAHDTDEDVHMASEASSPIPPSDPPLLSEDTEMFSEPVCSDSSNHGADDNLILRRLSELSLIESTLAIESRLLKNPKLSFVSPPTSLTDTPSALLPSSKDVMRFSQFRDWLSAKQRVLLCLPPLGHRDADSRRTKLISMISEWLDRLSSAEASSWEAEKIMAGLYRLPDQDTVGAPRVYDTAALHAVKRALPPFILAALLMVSALHTLSGLNREAANLVLATFRALLYGAFVICSRSNTPRGPSRLAVEHQAILDCIPRDIRSVMSHLKVEPQITRYASCPLCSCLYAPNEANHNNPYPHYCTFTDTDRPPCGAALVKKELRASTTSRSHASDKDVNLVFGLYLDWFNPGGNKKAGKSRSLGAMYLVCINLPPHLRFRPENICLVGIIPGPNEPSLHQLNHFLRPLVDEMLTLWHSGMWLTQTAVHAHGRLIRAAIIPLICDLPALRKAAGFAGHSSRHFCSFCLLKRPDINNISRPWPSRTWQEHLNIATQWRDAATERDRDTLFEEHGLRWSELLRLPYWDPTRYAVVDAMHNLFLGELRHHCMAIWGIDIKDHKDKHGRATDSTKTTPHTPDEQQQHITRLLNALRKAQLNAISPDKLTKREYAKALLLWCEAHGVDRLAIPPVLSTATADFHLANGPYDISKFRVLTADVIDQLRHDIKTTYLPSWIERPPVNFGSAAHGKLKADHWRTVCTISMVITLTRIWGNAASSNAERHLLKNFVHLVVAVDLASRRSMDPERARLFDQHMEEYLRTLQELFDQDLVPNNHLSLHLAACLLSFGPVHGWWAYPFERFNGIIQRLNTNNQIDKIPLTYMRIFHAAAELRWQVSSAEWPDDEGIREMLRAFDVVYRDAARGTRVIDILGTIPGSCPDIILEATYSSLSDSRLDRNIYNALLYVMNTAGLTRKFATFHSNADNNAILLSPFARFLPKLEVSGLTYGTRSGNIRNSFICFRDPSSHDPSVARAGQIAQLFLHSHINPQSNEQVVEPYVVVDQYEELSEDHARQDPYRRFPLLNTKLCYNRFTGTSVVIRVVDVIAHFAAFFYDPDGIGEGCVVVRSLDRVRHLI</sequence>
<gene>
    <name evidence="2" type="ORF">EVJ58_g7577</name>
</gene>
<evidence type="ECO:0000313" key="3">
    <source>
        <dbReference type="Proteomes" id="UP000298390"/>
    </source>
</evidence>
<dbReference type="PANTHER" id="PTHR46579">
    <property type="entry name" value="F5/8 TYPE C DOMAIN-CONTAINING PROTEIN-RELATED"/>
    <property type="match status" value="1"/>
</dbReference>
<dbReference type="Pfam" id="PF02992">
    <property type="entry name" value="Transposase_21"/>
    <property type="match status" value="1"/>
</dbReference>
<dbReference type="AlphaFoldDB" id="A0A4Y9Y282"/>
<evidence type="ECO:0008006" key="4">
    <source>
        <dbReference type="Google" id="ProtNLM"/>
    </source>
</evidence>
<organism evidence="2 3">
    <name type="scientific">Rhodofomes roseus</name>
    <dbReference type="NCBI Taxonomy" id="34475"/>
    <lineage>
        <taxon>Eukaryota</taxon>
        <taxon>Fungi</taxon>
        <taxon>Dikarya</taxon>
        <taxon>Basidiomycota</taxon>
        <taxon>Agaricomycotina</taxon>
        <taxon>Agaricomycetes</taxon>
        <taxon>Polyporales</taxon>
        <taxon>Rhodofomes</taxon>
    </lineage>
</organism>
<reference evidence="2 3" key="1">
    <citation type="submission" date="2019-01" db="EMBL/GenBank/DDBJ databases">
        <title>Genome sequencing of the rare red list fungi Fomitopsis rosea.</title>
        <authorList>
            <person name="Buettner E."/>
            <person name="Kellner H."/>
        </authorList>
    </citation>
    <scope>NUCLEOTIDE SEQUENCE [LARGE SCALE GENOMIC DNA]</scope>
    <source>
        <strain evidence="2 3">DSM 105464</strain>
    </source>
</reference>
<feature type="compositionally biased region" description="Basic and acidic residues" evidence="1">
    <location>
        <begin position="70"/>
        <end position="85"/>
    </location>
</feature>
<feature type="region of interest" description="Disordered" evidence="1">
    <location>
        <begin position="67"/>
        <end position="137"/>
    </location>
</feature>
<evidence type="ECO:0000256" key="1">
    <source>
        <dbReference type="SAM" id="MobiDB-lite"/>
    </source>
</evidence>
<comment type="caution">
    <text evidence="2">The sequence shown here is derived from an EMBL/GenBank/DDBJ whole genome shotgun (WGS) entry which is preliminary data.</text>
</comment>